<name>A0A4Y8LHM0_9BACL</name>
<protein>
    <submittedName>
        <fullName evidence="2">Uncharacterized protein</fullName>
    </submittedName>
</protein>
<evidence type="ECO:0000313" key="3">
    <source>
        <dbReference type="Proteomes" id="UP000297776"/>
    </source>
</evidence>
<gene>
    <name evidence="2" type="ORF">E2626_11300</name>
</gene>
<dbReference type="EMBL" id="SORX01000006">
    <property type="protein sequence ID" value="TFE00555.1"/>
    <property type="molecule type" value="Genomic_DNA"/>
</dbReference>
<dbReference type="AlphaFoldDB" id="A0A4Y8LHM0"/>
<keyword evidence="3" id="KW-1185">Reference proteome</keyword>
<evidence type="ECO:0000256" key="1">
    <source>
        <dbReference type="SAM" id="Phobius"/>
    </source>
</evidence>
<accession>A0A4Y8LHM0</accession>
<organism evidence="2 3">
    <name type="scientific">Jeotgalibacillus salarius</name>
    <dbReference type="NCBI Taxonomy" id="546023"/>
    <lineage>
        <taxon>Bacteria</taxon>
        <taxon>Bacillati</taxon>
        <taxon>Bacillota</taxon>
        <taxon>Bacilli</taxon>
        <taxon>Bacillales</taxon>
        <taxon>Caryophanaceae</taxon>
        <taxon>Jeotgalibacillus</taxon>
    </lineage>
</organism>
<reference evidence="2 3" key="1">
    <citation type="submission" date="2019-03" db="EMBL/GenBank/DDBJ databases">
        <authorList>
            <person name="Yang Y."/>
        </authorList>
    </citation>
    <scope>NUCLEOTIDE SEQUENCE [LARGE SCALE GENOMIC DNA]</scope>
    <source>
        <strain evidence="2 3">ASL-1</strain>
    </source>
</reference>
<keyword evidence="1" id="KW-1133">Transmembrane helix</keyword>
<feature type="transmembrane region" description="Helical" evidence="1">
    <location>
        <begin position="32"/>
        <end position="52"/>
    </location>
</feature>
<proteinExistence type="predicted"/>
<evidence type="ECO:0000313" key="2">
    <source>
        <dbReference type="EMBL" id="TFE00555.1"/>
    </source>
</evidence>
<keyword evidence="1" id="KW-0812">Transmembrane</keyword>
<comment type="caution">
    <text evidence="2">The sequence shown here is derived from an EMBL/GenBank/DDBJ whole genome shotgun (WGS) entry which is preliminary data.</text>
</comment>
<sequence length="67" mass="7590">MSHKHLIKAIGISLLISIFVYLNLDIGTTNMFIYMLFAYVVSFIGIYLISVLSAKAYLKFIRETGVN</sequence>
<keyword evidence="1" id="KW-0472">Membrane</keyword>
<dbReference type="Proteomes" id="UP000297776">
    <property type="component" value="Unassembled WGS sequence"/>
</dbReference>
<feature type="transmembrane region" description="Helical" evidence="1">
    <location>
        <begin position="7"/>
        <end position="26"/>
    </location>
</feature>